<proteinExistence type="predicted"/>
<gene>
    <name evidence="4" type="ORF">AAH17_03060</name>
    <name evidence="5" type="ORF">AAH24_06015</name>
    <name evidence="2" type="ORF">BVH53_02580</name>
    <name evidence="3" type="ORF">CX802_04170</name>
</gene>
<evidence type="ECO:0000313" key="7">
    <source>
        <dbReference type="Proteomes" id="UP000557842"/>
    </source>
</evidence>
<evidence type="ECO:0000313" key="5">
    <source>
        <dbReference type="EMBL" id="EAK0468912.1"/>
    </source>
</evidence>
<dbReference type="EMBL" id="AACCXK010000004">
    <property type="protein sequence ID" value="EAK0452636.1"/>
    <property type="molecule type" value="Genomic_DNA"/>
</dbReference>
<keyword evidence="1" id="KW-0812">Transmembrane</keyword>
<organism evidence="5">
    <name type="scientific">Campylobacter fetus</name>
    <dbReference type="NCBI Taxonomy" id="196"/>
    <lineage>
        <taxon>Bacteria</taxon>
        <taxon>Pseudomonadati</taxon>
        <taxon>Campylobacterota</taxon>
        <taxon>Epsilonproteobacteria</taxon>
        <taxon>Campylobacterales</taxon>
        <taxon>Campylobacteraceae</taxon>
        <taxon>Campylobacter</taxon>
    </lineage>
</organism>
<evidence type="ECO:0000256" key="1">
    <source>
        <dbReference type="SAM" id="Phobius"/>
    </source>
</evidence>
<keyword evidence="1" id="KW-1133">Transmembrane helix</keyword>
<dbReference type="OMA" id="NKSDWII"/>
<sequence>MRKDRSLEEIDIVKLLFYALVFAICCIIMIFGFIVPSIKEYKNAKIINNDKIINLNKIEQLYNSQLANLTSLKDKNIRPLEAIVSHFNEMKFVTGAGKYFSNVKLNKLPQLDKNEHFLRYELNVTGLIKSPQNFYSFIDFINEYENIIRVDFPISMKGNGDKIDTSFKIKVYVSQKET</sequence>
<dbReference type="Proteomes" id="UP000557842">
    <property type="component" value="Unassembled WGS sequence"/>
</dbReference>
<name>A0A5L4LDS0_CAMFE</name>
<reference evidence="5 7" key="1">
    <citation type="submission" date="2018-05" db="EMBL/GenBank/DDBJ databases">
        <authorList>
            <consortium name="PulseNet: The National Subtyping Network for Foodborne Disease Surveillance"/>
            <person name="Tarr C.L."/>
            <person name="Trees E."/>
            <person name="Katz L.S."/>
            <person name="Carleton-Romer H.A."/>
            <person name="Stroika S."/>
            <person name="Kucerova Z."/>
            <person name="Roache K.F."/>
            <person name="Sabol A.L."/>
            <person name="Besser J."/>
            <person name="Gerner-Smidt P."/>
        </authorList>
    </citation>
    <scope>NUCLEOTIDE SEQUENCE</scope>
    <source>
        <strain evidence="4">2014D-0197</strain>
        <strain evidence="2 7">2016D-0221</strain>
        <strain evidence="5">D4313</strain>
        <strain evidence="3 6">PNUSAC001503</strain>
    </source>
</reference>
<evidence type="ECO:0000313" key="3">
    <source>
        <dbReference type="EMBL" id="EAI8859040.1"/>
    </source>
</evidence>
<dbReference type="EMBL" id="AABTCC010000009">
    <property type="protein sequence ID" value="EAI8859040.1"/>
    <property type="molecule type" value="Genomic_DNA"/>
</dbReference>
<dbReference type="Proteomes" id="UP000535509">
    <property type="component" value="Unassembled WGS sequence"/>
</dbReference>
<keyword evidence="1" id="KW-0472">Membrane</keyword>
<dbReference type="EMBL" id="AACCXM010000004">
    <property type="protein sequence ID" value="EAK0468912.1"/>
    <property type="molecule type" value="Genomic_DNA"/>
</dbReference>
<evidence type="ECO:0000313" key="2">
    <source>
        <dbReference type="EMBL" id="EAI5407590.1"/>
    </source>
</evidence>
<evidence type="ECO:0000313" key="6">
    <source>
        <dbReference type="Proteomes" id="UP000535509"/>
    </source>
</evidence>
<accession>A0A5L4LDS0</accession>
<dbReference type="EMBL" id="AABQDW010000003">
    <property type="protein sequence ID" value="EAI5407590.1"/>
    <property type="molecule type" value="Genomic_DNA"/>
</dbReference>
<dbReference type="RefSeq" id="WP_002850205.1">
    <property type="nucleotide sequence ID" value="NZ_AABUZP020000015.1"/>
</dbReference>
<dbReference type="AlphaFoldDB" id="A0A5L4LDS0"/>
<protein>
    <submittedName>
        <fullName evidence="5">Uncharacterized protein</fullName>
    </submittedName>
</protein>
<evidence type="ECO:0000313" key="4">
    <source>
        <dbReference type="EMBL" id="EAK0452636.1"/>
    </source>
</evidence>
<comment type="caution">
    <text evidence="5">The sequence shown here is derived from an EMBL/GenBank/DDBJ whole genome shotgun (WGS) entry which is preliminary data.</text>
</comment>
<dbReference type="GeneID" id="61065189"/>
<keyword evidence="6" id="KW-1185">Reference proteome</keyword>
<feature type="transmembrane region" description="Helical" evidence="1">
    <location>
        <begin position="12"/>
        <end position="35"/>
    </location>
</feature>